<dbReference type="SMART" id="SM01208">
    <property type="entry name" value="G5"/>
    <property type="match status" value="1"/>
</dbReference>
<keyword evidence="2" id="KW-0812">Transmembrane</keyword>
<gene>
    <name evidence="5" type="ORF">TCEL_02071</name>
</gene>
<keyword evidence="1" id="KW-0732">Signal</keyword>
<feature type="transmembrane region" description="Helical" evidence="2">
    <location>
        <begin position="12"/>
        <end position="34"/>
    </location>
</feature>
<evidence type="ECO:0000259" key="3">
    <source>
        <dbReference type="PROSITE" id="PS51109"/>
    </source>
</evidence>
<feature type="domain" description="LysM" evidence="4">
    <location>
        <begin position="190"/>
        <end position="234"/>
    </location>
</feature>
<dbReference type="SMART" id="SM00257">
    <property type="entry name" value="LysM"/>
    <property type="match status" value="1"/>
</dbReference>
<dbReference type="eggNOG" id="COG0739">
    <property type="taxonomic scope" value="Bacteria"/>
</dbReference>
<dbReference type="RefSeq" id="WP_018664189.1">
    <property type="nucleotide sequence ID" value="NZ_HF952022.1"/>
</dbReference>
<evidence type="ECO:0000259" key="4">
    <source>
        <dbReference type="PROSITE" id="PS51782"/>
    </source>
</evidence>
<dbReference type="Gene3D" id="2.70.70.10">
    <property type="entry name" value="Glucose Permease (Domain IIA)"/>
    <property type="match status" value="1"/>
</dbReference>
<dbReference type="PANTHER" id="PTHR21666">
    <property type="entry name" value="PEPTIDASE-RELATED"/>
    <property type="match status" value="1"/>
</dbReference>
<evidence type="ECO:0000256" key="2">
    <source>
        <dbReference type="SAM" id="Phobius"/>
    </source>
</evidence>
<proteinExistence type="predicted"/>
<protein>
    <submittedName>
        <fullName evidence="5">Membrane proteins related to metalloendopeptidases</fullName>
    </submittedName>
</protein>
<dbReference type="CDD" id="cd12797">
    <property type="entry name" value="M23_peptidase"/>
    <property type="match status" value="1"/>
</dbReference>
<keyword evidence="2" id="KW-1133">Transmembrane helix</keyword>
<organism evidence="5 6">
    <name type="scientific">Thermobrachium celere DSM 8682</name>
    <dbReference type="NCBI Taxonomy" id="941824"/>
    <lineage>
        <taxon>Bacteria</taxon>
        <taxon>Bacillati</taxon>
        <taxon>Bacillota</taxon>
        <taxon>Clostridia</taxon>
        <taxon>Eubacteriales</taxon>
        <taxon>Clostridiaceae</taxon>
        <taxon>Thermobrachium</taxon>
    </lineage>
</organism>
<dbReference type="InterPro" id="IPR016047">
    <property type="entry name" value="M23ase_b-sheet_dom"/>
</dbReference>
<dbReference type="Pfam" id="PF07501">
    <property type="entry name" value="G5"/>
    <property type="match status" value="1"/>
</dbReference>
<dbReference type="InterPro" id="IPR018392">
    <property type="entry name" value="LysM"/>
</dbReference>
<name>R7RUD8_9CLOT</name>
<comment type="caution">
    <text evidence="5">The sequence shown here is derived from an EMBL/GenBank/DDBJ whole genome shotgun (WGS) entry which is preliminary data.</text>
</comment>
<evidence type="ECO:0000256" key="1">
    <source>
        <dbReference type="ARBA" id="ARBA00022729"/>
    </source>
</evidence>
<dbReference type="Gene3D" id="2.20.230.10">
    <property type="entry name" value="Resuscitation-promoting factor rpfb"/>
    <property type="match status" value="1"/>
</dbReference>
<dbReference type="EMBL" id="CAVN010000111">
    <property type="protein sequence ID" value="CDF59003.1"/>
    <property type="molecule type" value="Genomic_DNA"/>
</dbReference>
<dbReference type="CDD" id="cd00118">
    <property type="entry name" value="LysM"/>
    <property type="match status" value="1"/>
</dbReference>
<dbReference type="Pfam" id="PF01476">
    <property type="entry name" value="LysM"/>
    <property type="match status" value="1"/>
</dbReference>
<dbReference type="Gene3D" id="3.10.350.10">
    <property type="entry name" value="LysM domain"/>
    <property type="match status" value="1"/>
</dbReference>
<dbReference type="PROSITE" id="PS51109">
    <property type="entry name" value="G5"/>
    <property type="match status" value="1"/>
</dbReference>
<evidence type="ECO:0000313" key="6">
    <source>
        <dbReference type="Proteomes" id="UP000014923"/>
    </source>
</evidence>
<dbReference type="InterPro" id="IPR050570">
    <property type="entry name" value="Cell_wall_metabolism_enzyme"/>
</dbReference>
<dbReference type="SUPFAM" id="SSF54106">
    <property type="entry name" value="LysM domain"/>
    <property type="match status" value="1"/>
</dbReference>
<dbReference type="SUPFAM" id="SSF51261">
    <property type="entry name" value="Duplicated hybrid motif"/>
    <property type="match status" value="1"/>
</dbReference>
<reference evidence="5" key="1">
    <citation type="submission" date="2013-03" db="EMBL/GenBank/DDBJ databases">
        <title>Draft genome sequence of the hydrogen-ethanol-producing anaerobic alkalithermophilic Caloramator celere.</title>
        <authorList>
            <person name="Ciranna A."/>
            <person name="Larjo A."/>
            <person name="Kivisto A."/>
            <person name="Santala V."/>
            <person name="Roos C."/>
            <person name="Karp M."/>
        </authorList>
    </citation>
    <scope>NUCLEOTIDE SEQUENCE [LARGE SCALE GENOMIC DNA]</scope>
    <source>
        <strain evidence="5">DSM 8682</strain>
    </source>
</reference>
<dbReference type="Pfam" id="PF01551">
    <property type="entry name" value="Peptidase_M23"/>
    <property type="match status" value="1"/>
</dbReference>
<dbReference type="PROSITE" id="PS51782">
    <property type="entry name" value="LYSM"/>
    <property type="match status" value="1"/>
</dbReference>
<dbReference type="AlphaFoldDB" id="R7RUD8"/>
<dbReference type="GO" id="GO:0004222">
    <property type="term" value="F:metalloendopeptidase activity"/>
    <property type="evidence" value="ECO:0007669"/>
    <property type="project" value="TreeGrafter"/>
</dbReference>
<keyword evidence="2" id="KW-0472">Membrane</keyword>
<sequence length="448" mass="50033">MNNFVKFIKRIEYSGLMGVLFGIALTVLTLNLYVQSNAIYMVKVSGKELGYVKGIDEVNKAVERIKQTDGKYVLKDVQIDKCKDGSGKTLNSQEIETRLRKELKLKIPAYIVRVGDVQVAVLASKNDYELLVETLKKRYIPKYDKTISVEINSFKIDENINFTVQYVDAILVEDVDEVAEKIIKGKLVEQTYIVKEGDTIWEISSKFGLSIDQITTYNPKLDLNKIKPGQEIKIVKNEPYFNVEMDLNVVTNEEVPYEVKEVYDKTINKGKQVVKEYGSNGLAEVTKNIKVVNGNVVDETLIASKLIKEPKNKVVVIGTKQSNIVASGMFIRPSRGYISSHFGRRWGRMHEGIDIAAPTGTPIHAADAGRVVFAGWMSGYGKCIMIDHGNGYRTVYGHASKLYVSAGTRVSKGQLIAAVGSTGRSTGPHLHFEIRKNGVPQNPIKYIK</sequence>
<keyword evidence="6" id="KW-1185">Reference proteome</keyword>
<dbReference type="InterPro" id="IPR036779">
    <property type="entry name" value="LysM_dom_sf"/>
</dbReference>
<dbReference type="PANTHER" id="PTHR21666:SF270">
    <property type="entry name" value="MUREIN HYDROLASE ACTIVATOR ENVC"/>
    <property type="match status" value="1"/>
</dbReference>
<dbReference type="InterPro" id="IPR011098">
    <property type="entry name" value="G5_dom"/>
</dbReference>
<dbReference type="HOGENOM" id="CLU_027710_2_1_9"/>
<accession>R7RUD8</accession>
<dbReference type="InterPro" id="IPR011055">
    <property type="entry name" value="Dup_hybrid_motif"/>
</dbReference>
<feature type="domain" description="G5" evidence="3">
    <location>
        <begin position="240"/>
        <end position="321"/>
    </location>
</feature>
<dbReference type="OrthoDB" id="9809488at2"/>
<evidence type="ECO:0000313" key="5">
    <source>
        <dbReference type="EMBL" id="CDF59003.1"/>
    </source>
</evidence>
<dbReference type="Proteomes" id="UP000014923">
    <property type="component" value="Unassembled WGS sequence"/>
</dbReference>